<feature type="signal peptide" evidence="1">
    <location>
        <begin position="1"/>
        <end position="17"/>
    </location>
</feature>
<reference evidence="4" key="1">
    <citation type="submission" date="2019-01" db="EMBL/GenBank/DDBJ databases">
        <title>Cytophagaceae bacterium strain CAR-16.</title>
        <authorList>
            <person name="Chen W.-M."/>
        </authorList>
    </citation>
    <scope>NUCLEOTIDE SEQUENCE [LARGE SCALE GENOMIC DNA]</scope>
    <source>
        <strain evidence="4">WWJ-16</strain>
    </source>
</reference>
<feature type="domain" description="Peptidase M28" evidence="2">
    <location>
        <begin position="88"/>
        <end position="287"/>
    </location>
</feature>
<dbReference type="Gene3D" id="3.40.630.10">
    <property type="entry name" value="Zn peptidases"/>
    <property type="match status" value="1"/>
</dbReference>
<keyword evidence="4" id="KW-1185">Reference proteome</keyword>
<dbReference type="SUPFAM" id="SSF53187">
    <property type="entry name" value="Zn-dependent exopeptidases"/>
    <property type="match status" value="1"/>
</dbReference>
<dbReference type="InterPro" id="IPR045175">
    <property type="entry name" value="M28_fam"/>
</dbReference>
<dbReference type="InterPro" id="IPR007484">
    <property type="entry name" value="Peptidase_M28"/>
</dbReference>
<sequence length="305" mass="33373">MKKILFLCAATISFATAQTNPTISQTEVTRIENELAADAMQGRKLFTPGIDKASAFIEQEFAKIGLGYWGTLSNYRQEFQIRGKAANNVIGVIPGKSKPNEYVVFSAHFDHLGTEPTGTDTVYNGANDDASGVTAVIALAQYYKALNNNERTLIFVAFTAEEVGGFGSRYFSKNIAADQVVAMFNIEMIGTESKWGKNSCYITGFEKSDFGTILQRNLQGSPFQFHPDPYPAEQLFYRSDNATLAALGVPAHTISTSKMDAEPNYHQLSDEVNTLDLTNMTEVIKSIAVSAQSIVQGKDTPSRVK</sequence>
<protein>
    <submittedName>
        <fullName evidence="3">M20/M25/M40 family metallo-hydrolase</fullName>
    </submittedName>
</protein>
<evidence type="ECO:0000256" key="1">
    <source>
        <dbReference type="SAM" id="SignalP"/>
    </source>
</evidence>
<evidence type="ECO:0000313" key="4">
    <source>
        <dbReference type="Proteomes" id="UP000289857"/>
    </source>
</evidence>
<dbReference type="PANTHER" id="PTHR12147:SF26">
    <property type="entry name" value="PEPTIDASE M28 DOMAIN-CONTAINING PROTEIN"/>
    <property type="match status" value="1"/>
</dbReference>
<proteinExistence type="predicted"/>
<dbReference type="OrthoDB" id="9764939at2"/>
<comment type="caution">
    <text evidence="3">The sequence shown here is derived from an EMBL/GenBank/DDBJ whole genome shotgun (WGS) entry which is preliminary data.</text>
</comment>
<dbReference type="AlphaFoldDB" id="A0A4V1N2K7"/>
<keyword evidence="1" id="KW-0732">Signal</keyword>
<dbReference type="GO" id="GO:0006508">
    <property type="term" value="P:proteolysis"/>
    <property type="evidence" value="ECO:0007669"/>
    <property type="project" value="InterPro"/>
</dbReference>
<dbReference type="EMBL" id="SBKN01000005">
    <property type="protein sequence ID" value="RXR22227.1"/>
    <property type="molecule type" value="Genomic_DNA"/>
</dbReference>
<dbReference type="Pfam" id="PF04389">
    <property type="entry name" value="Peptidase_M28"/>
    <property type="match status" value="1"/>
</dbReference>
<dbReference type="Proteomes" id="UP000289857">
    <property type="component" value="Unassembled WGS sequence"/>
</dbReference>
<dbReference type="GO" id="GO:0008235">
    <property type="term" value="F:metalloexopeptidase activity"/>
    <property type="evidence" value="ECO:0007669"/>
    <property type="project" value="InterPro"/>
</dbReference>
<feature type="chain" id="PRO_5020935942" evidence="1">
    <location>
        <begin position="18"/>
        <end position="305"/>
    </location>
</feature>
<dbReference type="PANTHER" id="PTHR12147">
    <property type="entry name" value="METALLOPEPTIDASE M28 FAMILY MEMBER"/>
    <property type="match status" value="1"/>
</dbReference>
<gene>
    <name evidence="3" type="ORF">EQG61_09520</name>
</gene>
<name>A0A4V1N2K7_9FLAO</name>
<evidence type="ECO:0000313" key="3">
    <source>
        <dbReference type="EMBL" id="RXR22227.1"/>
    </source>
</evidence>
<evidence type="ECO:0000259" key="2">
    <source>
        <dbReference type="Pfam" id="PF04389"/>
    </source>
</evidence>
<accession>A0A4V1N2K7</accession>
<organism evidence="3 4">
    <name type="scientific">Flavobacterium stagni</name>
    <dbReference type="NCBI Taxonomy" id="2506421"/>
    <lineage>
        <taxon>Bacteria</taxon>
        <taxon>Pseudomonadati</taxon>
        <taxon>Bacteroidota</taxon>
        <taxon>Flavobacteriia</taxon>
        <taxon>Flavobacteriales</taxon>
        <taxon>Flavobacteriaceae</taxon>
        <taxon>Flavobacterium</taxon>
    </lineage>
</organism>
<dbReference type="RefSeq" id="WP_129461685.1">
    <property type="nucleotide sequence ID" value="NZ_SBKN01000005.1"/>
</dbReference>
<keyword evidence="3" id="KW-0378">Hydrolase</keyword>